<dbReference type="Proteomes" id="UP000275225">
    <property type="component" value="Unassembled WGS sequence"/>
</dbReference>
<accession>A0A3N6WM19</accession>
<dbReference type="RefSeq" id="WP_124236451.1">
    <property type="nucleotide sequence ID" value="NZ_JBHUFI010000005.1"/>
</dbReference>
<keyword evidence="1" id="KW-0472">Membrane</keyword>
<organism evidence="3 4">
    <name type="scientific">Aeromicrobium camelliae</name>
    <dbReference type="NCBI Taxonomy" id="1538144"/>
    <lineage>
        <taxon>Bacteria</taxon>
        <taxon>Bacillati</taxon>
        <taxon>Actinomycetota</taxon>
        <taxon>Actinomycetes</taxon>
        <taxon>Propionibacteriales</taxon>
        <taxon>Nocardioidaceae</taxon>
        <taxon>Aeromicrobium</taxon>
    </lineage>
</organism>
<comment type="caution">
    <text evidence="3">The sequence shown here is derived from an EMBL/GenBank/DDBJ whole genome shotgun (WGS) entry which is preliminary data.</text>
</comment>
<evidence type="ECO:0000256" key="1">
    <source>
        <dbReference type="SAM" id="Phobius"/>
    </source>
</evidence>
<keyword evidence="1" id="KW-1133">Transmembrane helix</keyword>
<evidence type="ECO:0008006" key="5">
    <source>
        <dbReference type="Google" id="ProtNLM"/>
    </source>
</evidence>
<feature type="transmembrane region" description="Helical" evidence="1">
    <location>
        <begin position="46"/>
        <end position="66"/>
    </location>
</feature>
<dbReference type="OrthoDB" id="3748118at2"/>
<feature type="chain" id="PRO_5018301531" description="Secreted protein" evidence="2">
    <location>
        <begin position="29"/>
        <end position="90"/>
    </location>
</feature>
<evidence type="ECO:0000313" key="3">
    <source>
        <dbReference type="EMBL" id="RQN08350.1"/>
    </source>
</evidence>
<gene>
    <name evidence="3" type="ORF">EHW97_07005</name>
</gene>
<reference evidence="3 4" key="1">
    <citation type="submission" date="2018-11" db="EMBL/GenBank/DDBJ databases">
        <authorList>
            <person name="Li F."/>
        </authorList>
    </citation>
    <scope>NUCLEOTIDE SEQUENCE [LARGE SCALE GENOMIC DNA]</scope>
    <source>
        <strain evidence="3 4">YS17T</strain>
    </source>
</reference>
<keyword evidence="2" id="KW-0732">Signal</keyword>
<feature type="signal peptide" evidence="2">
    <location>
        <begin position="1"/>
        <end position="28"/>
    </location>
</feature>
<keyword evidence="4" id="KW-1185">Reference proteome</keyword>
<proteinExistence type="predicted"/>
<dbReference type="EMBL" id="RQJX01000007">
    <property type="protein sequence ID" value="RQN08350.1"/>
    <property type="molecule type" value="Genomic_DNA"/>
</dbReference>
<dbReference type="AlphaFoldDB" id="A0A3N6WM19"/>
<keyword evidence="1" id="KW-0812">Transmembrane</keyword>
<sequence>MSIVVRALSTLAATVTAVLVVSAGPAAASTAPSTWELDDPMSTLEALAIFGGIPLALFVVISLFAAMTARNNYEPAPPHPEDETSTPPYE</sequence>
<protein>
    <recommendedName>
        <fullName evidence="5">Secreted protein</fullName>
    </recommendedName>
</protein>
<name>A0A3N6WM19_9ACTN</name>
<evidence type="ECO:0000313" key="4">
    <source>
        <dbReference type="Proteomes" id="UP000275225"/>
    </source>
</evidence>
<evidence type="ECO:0000256" key="2">
    <source>
        <dbReference type="SAM" id="SignalP"/>
    </source>
</evidence>